<feature type="transmembrane region" description="Helical" evidence="1">
    <location>
        <begin position="274"/>
        <end position="294"/>
    </location>
</feature>
<dbReference type="eggNOG" id="COG4905">
    <property type="taxonomic scope" value="Bacteria"/>
</dbReference>
<reference evidence="2" key="1">
    <citation type="submission" date="2009-08" db="EMBL/GenBank/DDBJ databases">
        <authorList>
            <person name="Weinstock G."/>
            <person name="Sodergren E."/>
            <person name="Clifton S."/>
            <person name="Fulton L."/>
            <person name="Fulton B."/>
            <person name="Courtney L."/>
            <person name="Fronick C."/>
            <person name="Harrison M."/>
            <person name="Strong C."/>
            <person name="Farmer C."/>
            <person name="Delahaunty K."/>
            <person name="Markovic C."/>
            <person name="Hall O."/>
            <person name="Minx P."/>
            <person name="Tomlinson C."/>
            <person name="Mitreva M."/>
            <person name="Nelson J."/>
            <person name="Hou S."/>
            <person name="Wollam A."/>
            <person name="Pepin K.H."/>
            <person name="Johnson M."/>
            <person name="Bhonagiri V."/>
            <person name="Nash W.E."/>
            <person name="Warren W."/>
            <person name="Chinwalla A."/>
            <person name="Mardis E.R."/>
            <person name="Wilson R.K."/>
        </authorList>
    </citation>
    <scope>NUCLEOTIDE SEQUENCE [LARGE SCALE GENOMIC DNA]</scope>
    <source>
        <strain evidence="2">A2-165</strain>
    </source>
</reference>
<evidence type="ECO:0000256" key="1">
    <source>
        <dbReference type="SAM" id="Phobius"/>
    </source>
</evidence>
<feature type="transmembrane region" description="Helical" evidence="1">
    <location>
        <begin position="19"/>
        <end position="40"/>
    </location>
</feature>
<evidence type="ECO:0008006" key="4">
    <source>
        <dbReference type="Google" id="ProtNLM"/>
    </source>
</evidence>
<comment type="caution">
    <text evidence="2">The sequence shown here is derived from an EMBL/GenBank/DDBJ whole genome shotgun (WGS) entry which is preliminary data.</text>
</comment>
<feature type="transmembrane region" description="Helical" evidence="1">
    <location>
        <begin position="52"/>
        <end position="73"/>
    </location>
</feature>
<evidence type="ECO:0000313" key="2">
    <source>
        <dbReference type="EMBL" id="EEU96449.1"/>
    </source>
</evidence>
<feature type="transmembrane region" description="Helical" evidence="1">
    <location>
        <begin position="345"/>
        <end position="362"/>
    </location>
</feature>
<proteinExistence type="predicted"/>
<name>C7H6C1_FAED2</name>
<dbReference type="AlphaFoldDB" id="C7H6C1"/>
<keyword evidence="1" id="KW-0812">Transmembrane</keyword>
<protein>
    <recommendedName>
        <fullName evidence="4">ABC transporter permease</fullName>
    </recommendedName>
</protein>
<evidence type="ECO:0000313" key="3">
    <source>
        <dbReference type="Proteomes" id="UP000004619"/>
    </source>
</evidence>
<keyword evidence="1" id="KW-1133">Transmembrane helix</keyword>
<dbReference type="InterPro" id="IPR010540">
    <property type="entry name" value="CmpB_TMEM229"/>
</dbReference>
<keyword evidence="3" id="KW-1185">Reference proteome</keyword>
<accession>C7H6C1</accession>
<feature type="transmembrane region" description="Helical" evidence="1">
    <location>
        <begin position="162"/>
        <end position="181"/>
    </location>
</feature>
<feature type="transmembrane region" description="Helical" evidence="1">
    <location>
        <begin position="120"/>
        <end position="142"/>
    </location>
</feature>
<dbReference type="Pfam" id="PF06541">
    <property type="entry name" value="ABC_trans_CmpB"/>
    <property type="match status" value="2"/>
</dbReference>
<feature type="transmembrane region" description="Helical" evidence="1">
    <location>
        <begin position="306"/>
        <end position="333"/>
    </location>
</feature>
<feature type="transmembrane region" description="Helical" evidence="1">
    <location>
        <begin position="383"/>
        <end position="404"/>
    </location>
</feature>
<organism evidence="2 3">
    <name type="scientific">Faecalibacterium duncaniae (strain DSM 17677 / JCM 31915 / A2-165)</name>
    <name type="common">Faecalibacterium prausnitzii</name>
    <dbReference type="NCBI Taxonomy" id="411483"/>
    <lineage>
        <taxon>Bacteria</taxon>
        <taxon>Bacillati</taxon>
        <taxon>Bacillota</taxon>
        <taxon>Clostridia</taxon>
        <taxon>Eubacteriales</taxon>
        <taxon>Oscillospiraceae</taxon>
        <taxon>Faecalibacterium</taxon>
    </lineage>
</organism>
<dbReference type="STRING" id="411483.FAEPRAA2165_01853"/>
<dbReference type="EMBL" id="ACOP02000049">
    <property type="protein sequence ID" value="EEU96449.1"/>
    <property type="molecule type" value="Genomic_DNA"/>
</dbReference>
<dbReference type="Proteomes" id="UP000004619">
    <property type="component" value="Unassembled WGS sequence"/>
</dbReference>
<feature type="transmembrane region" description="Helical" evidence="1">
    <location>
        <begin position="79"/>
        <end position="99"/>
    </location>
</feature>
<keyword evidence="1" id="KW-0472">Membrane</keyword>
<gene>
    <name evidence="2" type="ORF">FAEPRAA2165_01853</name>
</gene>
<dbReference type="PATRIC" id="fig|411483.3.peg.1253"/>
<dbReference type="HOGENOM" id="CLU_051143_0_0_9"/>
<feature type="transmembrane region" description="Helical" evidence="1">
    <location>
        <begin position="242"/>
        <end position="268"/>
    </location>
</feature>
<sequence length="446" mass="50108">MPLPGPFLFRERSAMNLNFYTLCVIYLVYSFLGWVGETVVATAKGRRFTNRGVASGPFCFVYGTAGVLITIGLNDQRTSLAALFFGSMIYATVVEWLTAKLLERIHHRRWWDYSDKKFNLDGYVCLQYSLLWGLLGMAAVRWGNDLLFRLCAHLPPLLFHAVVWVGMALAVLDQISAMVVVSRYANRHPRLEQLNRELGRGSERLRQKITASVEKRIQRAYPAAARPEPTTSAEKQLSLADLLWLFVIGAFLGDVVETIFCRITAGVWMSRSSLVWGPFSVVWGLALVLAAILLRGGEQKSESRIFWFGVILGGAYEYVCSAVTELLFGTVFWDYSGFKFNLGGRINLLYCFFWGIAAVTWIRYGYPLVAKGMKAVKRRIRPWMTALLAVFMAVNLVTSALALARYDARTSGAAPANAVDVLLDEHFDNARMERIYPNAKKVEKAG</sequence>